<sequence length="35" mass="3665">MLSNPVKTTILPPGAHIALTMSSLTTITSQLSPSR</sequence>
<evidence type="ECO:0000313" key="1">
    <source>
        <dbReference type="EMBL" id="JAD43047.1"/>
    </source>
</evidence>
<name>A0A0A9A7N5_ARUDO</name>
<proteinExistence type="predicted"/>
<reference evidence="1" key="2">
    <citation type="journal article" date="2015" name="Data Brief">
        <title>Shoot transcriptome of the giant reed, Arundo donax.</title>
        <authorList>
            <person name="Barrero R.A."/>
            <person name="Guerrero F.D."/>
            <person name="Moolhuijzen P."/>
            <person name="Goolsby J.A."/>
            <person name="Tidwell J."/>
            <person name="Bellgard S.E."/>
            <person name="Bellgard M.I."/>
        </authorList>
    </citation>
    <scope>NUCLEOTIDE SEQUENCE</scope>
    <source>
        <tissue evidence="1">Shoot tissue taken approximately 20 cm above the soil surface</tissue>
    </source>
</reference>
<protein>
    <submittedName>
        <fullName evidence="1">Uncharacterized protein</fullName>
    </submittedName>
</protein>
<dbReference type="EMBL" id="GBRH01254848">
    <property type="protein sequence ID" value="JAD43047.1"/>
    <property type="molecule type" value="Transcribed_RNA"/>
</dbReference>
<reference evidence="1" key="1">
    <citation type="submission" date="2014-09" db="EMBL/GenBank/DDBJ databases">
        <authorList>
            <person name="Magalhaes I.L.F."/>
            <person name="Oliveira U."/>
            <person name="Santos F.R."/>
            <person name="Vidigal T.H.D.A."/>
            <person name="Brescovit A.D."/>
            <person name="Santos A.J."/>
        </authorList>
    </citation>
    <scope>NUCLEOTIDE SEQUENCE</scope>
    <source>
        <tissue evidence="1">Shoot tissue taken approximately 20 cm above the soil surface</tissue>
    </source>
</reference>
<accession>A0A0A9A7N5</accession>
<organism evidence="1">
    <name type="scientific">Arundo donax</name>
    <name type="common">Giant reed</name>
    <name type="synonym">Donax arundinaceus</name>
    <dbReference type="NCBI Taxonomy" id="35708"/>
    <lineage>
        <taxon>Eukaryota</taxon>
        <taxon>Viridiplantae</taxon>
        <taxon>Streptophyta</taxon>
        <taxon>Embryophyta</taxon>
        <taxon>Tracheophyta</taxon>
        <taxon>Spermatophyta</taxon>
        <taxon>Magnoliopsida</taxon>
        <taxon>Liliopsida</taxon>
        <taxon>Poales</taxon>
        <taxon>Poaceae</taxon>
        <taxon>PACMAD clade</taxon>
        <taxon>Arundinoideae</taxon>
        <taxon>Arundineae</taxon>
        <taxon>Arundo</taxon>
    </lineage>
</organism>
<dbReference type="AlphaFoldDB" id="A0A0A9A7N5"/>